<evidence type="ECO:0000313" key="1">
    <source>
        <dbReference type="EMBL" id="HFK98165.1"/>
    </source>
</evidence>
<proteinExistence type="predicted"/>
<organism evidence="1">
    <name type="scientific">Desulfacinum infernum</name>
    <dbReference type="NCBI Taxonomy" id="35837"/>
    <lineage>
        <taxon>Bacteria</taxon>
        <taxon>Pseudomonadati</taxon>
        <taxon>Thermodesulfobacteriota</taxon>
        <taxon>Syntrophobacteria</taxon>
        <taxon>Syntrophobacterales</taxon>
        <taxon>Syntrophobacteraceae</taxon>
        <taxon>Desulfacinum</taxon>
    </lineage>
</organism>
<dbReference type="InterPro" id="IPR026350">
    <property type="entry name" value="GxxExxY"/>
</dbReference>
<name>A0A832A851_9BACT</name>
<dbReference type="EMBL" id="DSTK01000037">
    <property type="protein sequence ID" value="HFK98165.1"/>
    <property type="molecule type" value="Genomic_DNA"/>
</dbReference>
<gene>
    <name evidence="1" type="ORF">ENS06_12705</name>
</gene>
<comment type="caution">
    <text evidence="1">The sequence shown here is derived from an EMBL/GenBank/DDBJ whole genome shotgun (WGS) entry which is preliminary data.</text>
</comment>
<reference evidence="1" key="1">
    <citation type="journal article" date="2020" name="mSystems">
        <title>Genome- and Community-Level Interaction Insights into Carbon Utilization and Element Cycling Functions of Hydrothermarchaeota in Hydrothermal Sediment.</title>
        <authorList>
            <person name="Zhou Z."/>
            <person name="Liu Y."/>
            <person name="Xu W."/>
            <person name="Pan J."/>
            <person name="Luo Z.H."/>
            <person name="Li M."/>
        </authorList>
    </citation>
    <scope>NUCLEOTIDE SEQUENCE [LARGE SCALE GENOMIC DNA]</scope>
    <source>
        <strain evidence="1">SpSt-456</strain>
    </source>
</reference>
<protein>
    <submittedName>
        <fullName evidence="1">GxxExxY protein</fullName>
    </submittedName>
</protein>
<dbReference type="AlphaFoldDB" id="A0A832A851"/>
<accession>A0A832A851</accession>
<dbReference type="NCBIfam" id="TIGR04256">
    <property type="entry name" value="GxxExxY"/>
    <property type="match status" value="1"/>
</dbReference>
<dbReference type="Pfam" id="PF13366">
    <property type="entry name" value="PDDEXK_3"/>
    <property type="match status" value="1"/>
</dbReference>
<sequence length="128" mass="14238">MEANEITSQIIGAAIEVHRHLGPGLLESTYEECLAHELSLRGVAFRRQHPLPLTYKGKILDCGYRLDFLVEDRVIVELKACEQIEPIHKAQVLTYLKLTGCPVGLLINFNTPVLKDGIHRLALSPKAG</sequence>